<protein>
    <submittedName>
        <fullName evidence="1">Aldose epimerase</fullName>
    </submittedName>
</protein>
<dbReference type="GO" id="GO:0030246">
    <property type="term" value="F:carbohydrate binding"/>
    <property type="evidence" value="ECO:0007669"/>
    <property type="project" value="InterPro"/>
</dbReference>
<dbReference type="Proteomes" id="UP000437131">
    <property type="component" value="Unassembled WGS sequence"/>
</dbReference>
<dbReference type="PANTHER" id="PTHR11122">
    <property type="entry name" value="APOSPORY-ASSOCIATED PROTEIN C-RELATED"/>
    <property type="match status" value="1"/>
</dbReference>
<dbReference type="InterPro" id="IPR014718">
    <property type="entry name" value="GH-type_carb-bd"/>
</dbReference>
<dbReference type="Gene3D" id="2.70.98.10">
    <property type="match status" value="1"/>
</dbReference>
<dbReference type="SUPFAM" id="SSF74650">
    <property type="entry name" value="Galactose mutarotase-like"/>
    <property type="match status" value="1"/>
</dbReference>
<name>A0A844GW69_9CHRO</name>
<gene>
    <name evidence="1" type="ORF">GGC33_17600</name>
</gene>
<dbReference type="AlphaFoldDB" id="A0A844GW69"/>
<reference evidence="1 2" key="1">
    <citation type="submission" date="2019-11" db="EMBL/GenBank/DDBJ databases">
        <title>Isolation of a new High Light Tolerant Cyanobacteria.</title>
        <authorList>
            <person name="Dobson Z."/>
            <person name="Vaughn N."/>
            <person name="Vaughn M."/>
            <person name="Fromme P."/>
            <person name="Mazor Y."/>
        </authorList>
    </citation>
    <scope>NUCLEOTIDE SEQUENCE [LARGE SCALE GENOMIC DNA]</scope>
    <source>
        <strain evidence="1 2">0216</strain>
    </source>
</reference>
<dbReference type="GO" id="GO:0005975">
    <property type="term" value="P:carbohydrate metabolic process"/>
    <property type="evidence" value="ECO:0007669"/>
    <property type="project" value="InterPro"/>
</dbReference>
<sequence>MFNIAVKQEEYLIYILKDIENDSRLEIVPEKGGIVTNWKIQGQNILYLDQERFKNPSLSVRGGIPVLFPICGNLPENIFYFEDKKYILKQHGFARDLPWKVIGQSHSKSAKIILSLKSNQETLEVYPFEFELIFSYELLGKKLIIEQSYENKSNKKMPFSTGFHPYFYCGNKDKLKLNIPATEYQNKTGDKTFSFDGNLDYNSPEIDIAFTKLQGNKASFTDEKRDLTVKVKYDDFFSTLVFWTLEGKEYICLEPWSSPRNSINTKEQLKYLQPQEIFHTQIEIEVS</sequence>
<dbReference type="RefSeq" id="WP_015218812.1">
    <property type="nucleotide sequence ID" value="NZ_WMIA01000045.1"/>
</dbReference>
<dbReference type="GO" id="GO:0016853">
    <property type="term" value="F:isomerase activity"/>
    <property type="evidence" value="ECO:0007669"/>
    <property type="project" value="InterPro"/>
</dbReference>
<dbReference type="PANTHER" id="PTHR11122:SF13">
    <property type="entry name" value="GLUCOSE-6-PHOSPHATE 1-EPIMERASE"/>
    <property type="match status" value="1"/>
</dbReference>
<evidence type="ECO:0000313" key="2">
    <source>
        <dbReference type="Proteomes" id="UP000437131"/>
    </source>
</evidence>
<dbReference type="CDD" id="cd09025">
    <property type="entry name" value="Aldose_epim_Slr1438"/>
    <property type="match status" value="1"/>
</dbReference>
<proteinExistence type="predicted"/>
<dbReference type="Pfam" id="PF01263">
    <property type="entry name" value="Aldose_epim"/>
    <property type="match status" value="1"/>
</dbReference>
<comment type="caution">
    <text evidence="1">The sequence shown here is derived from an EMBL/GenBank/DDBJ whole genome shotgun (WGS) entry which is preliminary data.</text>
</comment>
<dbReference type="InterPro" id="IPR011013">
    <property type="entry name" value="Gal_mutarotase_sf_dom"/>
</dbReference>
<dbReference type="InterPro" id="IPR008183">
    <property type="entry name" value="Aldose_1/G6P_1-epimerase"/>
</dbReference>
<accession>A0A844GW69</accession>
<organism evidence="1 2">
    <name type="scientific">Cyanobacterium aponinum 0216</name>
    <dbReference type="NCBI Taxonomy" id="2676140"/>
    <lineage>
        <taxon>Bacteria</taxon>
        <taxon>Bacillati</taxon>
        <taxon>Cyanobacteriota</taxon>
        <taxon>Cyanophyceae</taxon>
        <taxon>Oscillatoriophycideae</taxon>
        <taxon>Chroococcales</taxon>
        <taxon>Geminocystaceae</taxon>
        <taxon>Cyanobacterium</taxon>
    </lineage>
</organism>
<dbReference type="EMBL" id="WMIA01000045">
    <property type="protein sequence ID" value="MTF40724.1"/>
    <property type="molecule type" value="Genomic_DNA"/>
</dbReference>
<evidence type="ECO:0000313" key="1">
    <source>
        <dbReference type="EMBL" id="MTF40724.1"/>
    </source>
</evidence>